<keyword evidence="2" id="KW-0732">Signal</keyword>
<feature type="chain" id="PRO_5041386340" evidence="2">
    <location>
        <begin position="24"/>
        <end position="369"/>
    </location>
</feature>
<dbReference type="RefSeq" id="WP_283409862.1">
    <property type="nucleotide sequence ID" value="NZ_FXUF01000010.1"/>
</dbReference>
<organism evidence="3 4">
    <name type="scientific">Anoxynatronum buryatiense</name>
    <dbReference type="NCBI Taxonomy" id="489973"/>
    <lineage>
        <taxon>Bacteria</taxon>
        <taxon>Bacillati</taxon>
        <taxon>Bacillota</taxon>
        <taxon>Clostridia</taxon>
        <taxon>Eubacteriales</taxon>
        <taxon>Clostridiaceae</taxon>
        <taxon>Anoxynatronum</taxon>
    </lineage>
</organism>
<dbReference type="PROSITE" id="PS51257">
    <property type="entry name" value="PROKAR_LIPOPROTEIN"/>
    <property type="match status" value="1"/>
</dbReference>
<dbReference type="EMBL" id="FXUF01000010">
    <property type="protein sequence ID" value="SMP62759.1"/>
    <property type="molecule type" value="Genomic_DNA"/>
</dbReference>
<feature type="signal peptide" evidence="2">
    <location>
        <begin position="1"/>
        <end position="23"/>
    </location>
</feature>
<dbReference type="Proteomes" id="UP001158066">
    <property type="component" value="Unassembled WGS sequence"/>
</dbReference>
<feature type="region of interest" description="Disordered" evidence="1">
    <location>
        <begin position="27"/>
        <end position="50"/>
    </location>
</feature>
<evidence type="ECO:0000313" key="3">
    <source>
        <dbReference type="EMBL" id="SMP62759.1"/>
    </source>
</evidence>
<sequence length="369" mass="39742">MRKKLLPLSLVVLLLITLGLTTACSPADTGTTEAPESPATEQPATPAPPSLAGHYVGYSWRGEADGGSFEESDQYVETILELDDDGIITDATMRFFVLMDGYWTTRQSGNAYLKADFSVEPVAAVPGDDYKRGTSMFTVYTADMMSFYAVAADDNGTVIVGMVDPVTRYLYESKFEADFDFSMPVGDVTIGSGLLIPTVRTSSGGLMKPASWDELADKNFFNIDIWSHVVNDMGILAEIDESSSIQEFLEAMGVEFADGVPQSKDASYGYFGLGGWAGNYDAIAQNLIGQDATQMTSLVDWSVSRYAGAVNDDNIFGVDVESGATRTVQNSIDGISGATVRISRESTSFQRALVDAGILSEDEVIIGRF</sequence>
<proteinExistence type="predicted"/>
<feature type="compositionally biased region" description="Low complexity" evidence="1">
    <location>
        <begin position="31"/>
        <end position="44"/>
    </location>
</feature>
<evidence type="ECO:0000256" key="2">
    <source>
        <dbReference type="SAM" id="SignalP"/>
    </source>
</evidence>
<gene>
    <name evidence="3" type="ORF">SAMN06296020_11076</name>
</gene>
<reference evidence="3" key="1">
    <citation type="submission" date="2017-05" db="EMBL/GenBank/DDBJ databases">
        <authorList>
            <person name="Varghese N."/>
            <person name="Submissions S."/>
        </authorList>
    </citation>
    <scope>NUCLEOTIDE SEQUENCE</scope>
    <source>
        <strain evidence="3">Su22</strain>
    </source>
</reference>
<evidence type="ECO:0000313" key="4">
    <source>
        <dbReference type="Proteomes" id="UP001158066"/>
    </source>
</evidence>
<protein>
    <submittedName>
        <fullName evidence="3">Uncharacterized protein</fullName>
    </submittedName>
</protein>
<dbReference type="AlphaFoldDB" id="A0AA46AJR2"/>
<keyword evidence="4" id="KW-1185">Reference proteome</keyword>
<comment type="caution">
    <text evidence="3">The sequence shown here is derived from an EMBL/GenBank/DDBJ whole genome shotgun (WGS) entry which is preliminary data.</text>
</comment>
<name>A0AA46AJR2_9CLOT</name>
<evidence type="ECO:0000256" key="1">
    <source>
        <dbReference type="SAM" id="MobiDB-lite"/>
    </source>
</evidence>
<accession>A0AA46AJR2</accession>